<keyword evidence="9" id="KW-0869">Chloride channel</keyword>
<dbReference type="Pfam" id="PF04906">
    <property type="entry name" value="Tweety"/>
    <property type="match status" value="1"/>
</dbReference>
<evidence type="ECO:0000256" key="3">
    <source>
        <dbReference type="ARBA" id="ARBA00022448"/>
    </source>
</evidence>
<dbReference type="EMBL" id="MU557296">
    <property type="protein sequence ID" value="KAI5614952.1"/>
    <property type="molecule type" value="Genomic_DNA"/>
</dbReference>
<keyword evidence="3" id="KW-0813">Transport</keyword>
<keyword evidence="10" id="KW-0325">Glycoprotein</keyword>
<comment type="caution">
    <text evidence="13">The sequence shown here is derived from an EMBL/GenBank/DDBJ whole genome shotgun (WGS) entry which is preliminary data.</text>
</comment>
<dbReference type="GO" id="GO:0034707">
    <property type="term" value="C:chloride channel complex"/>
    <property type="evidence" value="ECO:0007669"/>
    <property type="project" value="UniProtKB-KW"/>
</dbReference>
<keyword evidence="5" id="KW-0812">Transmembrane</keyword>
<evidence type="ECO:0000256" key="4">
    <source>
        <dbReference type="ARBA" id="ARBA00022475"/>
    </source>
</evidence>
<evidence type="ECO:0000256" key="9">
    <source>
        <dbReference type="ARBA" id="ARBA00023173"/>
    </source>
</evidence>
<proteinExistence type="inferred from homology"/>
<evidence type="ECO:0000256" key="10">
    <source>
        <dbReference type="ARBA" id="ARBA00023180"/>
    </source>
</evidence>
<dbReference type="GO" id="GO:0005254">
    <property type="term" value="F:chloride channel activity"/>
    <property type="evidence" value="ECO:0007669"/>
    <property type="project" value="UniProtKB-KW"/>
</dbReference>
<evidence type="ECO:0000256" key="7">
    <source>
        <dbReference type="ARBA" id="ARBA00023065"/>
    </source>
</evidence>
<evidence type="ECO:0000313" key="13">
    <source>
        <dbReference type="EMBL" id="KAI5614952.1"/>
    </source>
</evidence>
<keyword evidence="7" id="KW-0406">Ion transport</keyword>
<evidence type="ECO:0000256" key="8">
    <source>
        <dbReference type="ARBA" id="ARBA00023136"/>
    </source>
</evidence>
<dbReference type="AlphaFoldDB" id="A0AAD5FGV9"/>
<reference evidence="13" key="1">
    <citation type="submission" date="2018-07" db="EMBL/GenBank/DDBJ databases">
        <title>Comparative genomics of catfishes provides insights into carnivory and benthic adaptation.</title>
        <authorList>
            <person name="Zhang Y."/>
            <person name="Wang D."/>
            <person name="Peng Z."/>
            <person name="Zheng S."/>
            <person name="Shao F."/>
            <person name="Tao W."/>
        </authorList>
    </citation>
    <scope>NUCLEOTIDE SEQUENCE</scope>
    <source>
        <strain evidence="13">Chongqing</strain>
    </source>
</reference>
<keyword evidence="4" id="KW-1003">Cell membrane</keyword>
<sequence length="69" mass="7902">MEGIQSGMKEHLSRLDEIFATRGDFVKTLKFMQQLAENLIKQLLGLPDWEQAKVDLTYIADRTAAAEYN</sequence>
<evidence type="ECO:0000256" key="2">
    <source>
        <dbReference type="ARBA" id="ARBA00009849"/>
    </source>
</evidence>
<keyword evidence="8" id="KW-0472">Membrane</keyword>
<dbReference type="InterPro" id="IPR006990">
    <property type="entry name" value="Tweety"/>
</dbReference>
<evidence type="ECO:0000256" key="12">
    <source>
        <dbReference type="ARBA" id="ARBA00023303"/>
    </source>
</evidence>
<protein>
    <submittedName>
        <fullName evidence="13">Protein tweety-like 2</fullName>
    </submittedName>
</protein>
<name>A0AAD5FGV9_SILAS</name>
<keyword evidence="11" id="KW-0868">Chloride</keyword>
<organism evidence="13 14">
    <name type="scientific">Silurus asotus</name>
    <name type="common">Amur catfish</name>
    <name type="synonym">Parasilurus asotus</name>
    <dbReference type="NCBI Taxonomy" id="30991"/>
    <lineage>
        <taxon>Eukaryota</taxon>
        <taxon>Metazoa</taxon>
        <taxon>Chordata</taxon>
        <taxon>Craniata</taxon>
        <taxon>Vertebrata</taxon>
        <taxon>Euteleostomi</taxon>
        <taxon>Actinopterygii</taxon>
        <taxon>Neopterygii</taxon>
        <taxon>Teleostei</taxon>
        <taxon>Ostariophysi</taxon>
        <taxon>Siluriformes</taxon>
        <taxon>Siluridae</taxon>
        <taxon>Silurus</taxon>
    </lineage>
</organism>
<evidence type="ECO:0000256" key="1">
    <source>
        <dbReference type="ARBA" id="ARBA00004651"/>
    </source>
</evidence>
<evidence type="ECO:0000256" key="6">
    <source>
        <dbReference type="ARBA" id="ARBA00022989"/>
    </source>
</evidence>
<keyword evidence="14" id="KW-1185">Reference proteome</keyword>
<evidence type="ECO:0000256" key="11">
    <source>
        <dbReference type="ARBA" id="ARBA00023214"/>
    </source>
</evidence>
<evidence type="ECO:0000256" key="5">
    <source>
        <dbReference type="ARBA" id="ARBA00022692"/>
    </source>
</evidence>
<feature type="non-terminal residue" evidence="13">
    <location>
        <position position="69"/>
    </location>
</feature>
<evidence type="ECO:0000313" key="14">
    <source>
        <dbReference type="Proteomes" id="UP001205998"/>
    </source>
</evidence>
<gene>
    <name evidence="13" type="ORF">C0J50_10948</name>
</gene>
<keyword evidence="6" id="KW-1133">Transmembrane helix</keyword>
<dbReference type="GO" id="GO:0005886">
    <property type="term" value="C:plasma membrane"/>
    <property type="evidence" value="ECO:0007669"/>
    <property type="project" value="UniProtKB-SubCell"/>
</dbReference>
<accession>A0AAD5FGV9</accession>
<comment type="similarity">
    <text evidence="2">Belongs to the tweety family.</text>
</comment>
<dbReference type="Proteomes" id="UP001205998">
    <property type="component" value="Unassembled WGS sequence"/>
</dbReference>
<comment type="subcellular location">
    <subcellularLocation>
        <location evidence="1">Cell membrane</location>
        <topology evidence="1">Multi-pass membrane protein</topology>
    </subcellularLocation>
</comment>
<keyword evidence="12" id="KW-0407">Ion channel</keyword>